<evidence type="ECO:0000313" key="2">
    <source>
        <dbReference type="Proteomes" id="UP001262410"/>
    </source>
</evidence>
<reference evidence="1 2" key="1">
    <citation type="submission" date="2023-07" db="EMBL/GenBank/DDBJ databases">
        <title>Sorghum-associated microbial communities from plants grown in Nebraska, USA.</title>
        <authorList>
            <person name="Schachtman D."/>
        </authorList>
    </citation>
    <scope>NUCLEOTIDE SEQUENCE [LARGE SCALE GENOMIC DNA]</scope>
    <source>
        <strain evidence="1 2">584</strain>
    </source>
</reference>
<evidence type="ECO:0008006" key="3">
    <source>
        <dbReference type="Google" id="ProtNLM"/>
    </source>
</evidence>
<dbReference type="InterPro" id="IPR021335">
    <property type="entry name" value="DUF2948"/>
</dbReference>
<dbReference type="EMBL" id="JAVDPW010000010">
    <property type="protein sequence ID" value="MDR6292863.1"/>
    <property type="molecule type" value="Genomic_DNA"/>
</dbReference>
<proteinExistence type="predicted"/>
<dbReference type="Proteomes" id="UP001262410">
    <property type="component" value="Unassembled WGS sequence"/>
</dbReference>
<name>A0ABU1JW76_9PROT</name>
<keyword evidence="2" id="KW-1185">Reference proteome</keyword>
<gene>
    <name evidence="1" type="ORF">E9232_005408</name>
</gene>
<protein>
    <recommendedName>
        <fullName evidence="3">DUF2948 family protein</fullName>
    </recommendedName>
</protein>
<organism evidence="1 2">
    <name type="scientific">Inquilinus ginsengisoli</name>
    <dbReference type="NCBI Taxonomy" id="363840"/>
    <lineage>
        <taxon>Bacteria</taxon>
        <taxon>Pseudomonadati</taxon>
        <taxon>Pseudomonadota</taxon>
        <taxon>Alphaproteobacteria</taxon>
        <taxon>Rhodospirillales</taxon>
        <taxon>Rhodospirillaceae</taxon>
        <taxon>Inquilinus</taxon>
    </lineage>
</organism>
<evidence type="ECO:0000313" key="1">
    <source>
        <dbReference type="EMBL" id="MDR6292863.1"/>
    </source>
</evidence>
<sequence length="142" mass="15805">MTTPLRLRARDSDDLAVLSAALQDAIVPVHDVTFLRRERRFVMAVNRFCWEVPAEVIEGEQVWQRTLCGVRFEGIDSAQTRGLDLRDRARMLDLLAITADEGGIVLSFAGDASLRLAGGGIDVLLEDRGEPWPTPQKPQHPD</sequence>
<accession>A0ABU1JW76</accession>
<comment type="caution">
    <text evidence="1">The sequence shown here is derived from an EMBL/GenBank/DDBJ whole genome shotgun (WGS) entry which is preliminary data.</text>
</comment>
<dbReference type="Pfam" id="PF11164">
    <property type="entry name" value="DUF2948"/>
    <property type="match status" value="1"/>
</dbReference>